<reference evidence="1 2" key="1">
    <citation type="journal article" date="2008" name="J. Biotechnol.">
        <title>The genome of Xanthomonas campestris pv. campestris B100 and its use for the reconstruction of metabolic pathways involved in xanthan biosynthesis.</title>
        <authorList>
            <person name="Vorholter F.J."/>
            <person name="Schneiker S."/>
            <person name="Goesmann A."/>
            <person name="Krause L."/>
            <person name="Bekel T."/>
            <person name="Kaiser O."/>
            <person name="Linke B."/>
            <person name="Patschkowski T."/>
            <person name="Ruckert C."/>
            <person name="Schmid J."/>
            <person name="Sidhu V.K."/>
            <person name="Sieber V."/>
            <person name="Tauch A."/>
            <person name="Watt S.A."/>
            <person name="Weisshaar B."/>
            <person name="Becker A."/>
            <person name="Niehaus K."/>
            <person name="Puhler A."/>
        </authorList>
    </citation>
    <scope>NUCLEOTIDE SEQUENCE [LARGE SCALE GENOMIC DNA]</scope>
    <source>
        <strain evidence="1 2">B100</strain>
    </source>
</reference>
<dbReference type="Gene3D" id="1.10.238.160">
    <property type="match status" value="1"/>
</dbReference>
<dbReference type="AlphaFoldDB" id="B0RUQ9"/>
<dbReference type="Proteomes" id="UP000001188">
    <property type="component" value="Chromosome"/>
</dbReference>
<dbReference type="InterPro" id="IPR010260">
    <property type="entry name" value="AlpA"/>
</dbReference>
<protein>
    <submittedName>
        <fullName evidence="1">9.7 kDa protein</fullName>
    </submittedName>
</protein>
<accession>B0RUQ9</accession>
<gene>
    <name evidence="1" type="ORF">XCCB100_2618</name>
</gene>
<dbReference type="HOGENOM" id="CLU_2385385_0_0_6"/>
<dbReference type="EMBL" id="AM920689">
    <property type="protein sequence ID" value="CAP51978.1"/>
    <property type="molecule type" value="Genomic_DNA"/>
</dbReference>
<dbReference type="KEGG" id="xca:xcc-b100_2618"/>
<name>B0RUQ9_XANCB</name>
<proteinExistence type="predicted"/>
<evidence type="ECO:0000313" key="2">
    <source>
        <dbReference type="Proteomes" id="UP000001188"/>
    </source>
</evidence>
<evidence type="ECO:0000313" key="1">
    <source>
        <dbReference type="EMBL" id="CAP51978.1"/>
    </source>
</evidence>
<dbReference type="Pfam" id="PF05930">
    <property type="entry name" value="Phage_AlpA"/>
    <property type="match status" value="1"/>
</dbReference>
<organism evidence="1 2">
    <name type="scientific">Xanthomonas campestris pv. campestris (strain B100)</name>
    <dbReference type="NCBI Taxonomy" id="509169"/>
    <lineage>
        <taxon>Bacteria</taxon>
        <taxon>Pseudomonadati</taxon>
        <taxon>Pseudomonadota</taxon>
        <taxon>Gammaproteobacteria</taxon>
        <taxon>Lysobacterales</taxon>
        <taxon>Lysobacteraceae</taxon>
        <taxon>Xanthomonas</taxon>
    </lineage>
</organism>
<sequence>MFKRLPARNDAPTPETTWALIGALEHMSENRLTVERLPSVLARVGRSRASLYRDIAAGQFPSPVKIGERAIGWDPRVVDNWIAERFATAESRAQ</sequence>